<dbReference type="AlphaFoldDB" id="A0A2M8WMD8"/>
<dbReference type="RefSeq" id="WP_133122512.1">
    <property type="nucleotide sequence ID" value="NZ_PGTY01000001.1"/>
</dbReference>
<feature type="chain" id="PRO_5014650481" evidence="1">
    <location>
        <begin position="22"/>
        <end position="123"/>
    </location>
</feature>
<keyword evidence="1" id="KW-0732">Signal</keyword>
<sequence>MKRICPAAIVLFVGAASAVTAQPFSKSMAECAGLYAFGRDHVEREDAVHALEFGQAKWMNAAVVQAQEEGVPDPNTYVDAAMTAKYDEWSARGAMAVFAPDFGDWMDYCRAFGADQGIDLVPN</sequence>
<protein>
    <submittedName>
        <fullName evidence="2">Uncharacterized protein</fullName>
    </submittedName>
</protein>
<evidence type="ECO:0000313" key="3">
    <source>
        <dbReference type="Proteomes" id="UP000228531"/>
    </source>
</evidence>
<dbReference type="OrthoDB" id="7726157at2"/>
<feature type="signal peptide" evidence="1">
    <location>
        <begin position="1"/>
        <end position="21"/>
    </location>
</feature>
<proteinExistence type="predicted"/>
<dbReference type="Proteomes" id="UP000228531">
    <property type="component" value="Unassembled WGS sequence"/>
</dbReference>
<dbReference type="EMBL" id="PGTY01000001">
    <property type="protein sequence ID" value="PJI92094.1"/>
    <property type="molecule type" value="Genomic_DNA"/>
</dbReference>
<evidence type="ECO:0000313" key="2">
    <source>
        <dbReference type="EMBL" id="PJI92094.1"/>
    </source>
</evidence>
<comment type="caution">
    <text evidence="2">The sequence shown here is derived from an EMBL/GenBank/DDBJ whole genome shotgun (WGS) entry which is preliminary data.</text>
</comment>
<reference evidence="2 3" key="1">
    <citation type="submission" date="2017-11" db="EMBL/GenBank/DDBJ databases">
        <title>Genomic Encyclopedia of Archaeal and Bacterial Type Strains, Phase II (KMG-II): From Individual Species to Whole Genera.</title>
        <authorList>
            <person name="Goeker M."/>
        </authorList>
    </citation>
    <scope>NUCLEOTIDE SEQUENCE [LARGE SCALE GENOMIC DNA]</scope>
    <source>
        <strain evidence="2 3">DSM 29128</strain>
    </source>
</reference>
<accession>A0A2M8WMD8</accession>
<gene>
    <name evidence="2" type="ORF">BC777_0938</name>
</gene>
<organism evidence="2 3">
    <name type="scientific">Yoonia maricola</name>
    <dbReference type="NCBI Taxonomy" id="420999"/>
    <lineage>
        <taxon>Bacteria</taxon>
        <taxon>Pseudomonadati</taxon>
        <taxon>Pseudomonadota</taxon>
        <taxon>Alphaproteobacteria</taxon>
        <taxon>Rhodobacterales</taxon>
        <taxon>Paracoccaceae</taxon>
        <taxon>Yoonia</taxon>
    </lineage>
</organism>
<keyword evidence="3" id="KW-1185">Reference proteome</keyword>
<evidence type="ECO:0000256" key="1">
    <source>
        <dbReference type="SAM" id="SignalP"/>
    </source>
</evidence>
<name>A0A2M8WMD8_9RHOB</name>